<evidence type="ECO:0000313" key="3">
    <source>
        <dbReference type="Proteomes" id="UP000294530"/>
    </source>
</evidence>
<feature type="signal peptide" evidence="1">
    <location>
        <begin position="1"/>
        <end position="16"/>
    </location>
</feature>
<accession>A0A976ID54</accession>
<feature type="chain" id="PRO_5037262548" evidence="1">
    <location>
        <begin position="17"/>
        <end position="131"/>
    </location>
</feature>
<evidence type="ECO:0000256" key="1">
    <source>
        <dbReference type="SAM" id="SignalP"/>
    </source>
</evidence>
<keyword evidence="1" id="KW-0732">Signal</keyword>
<protein>
    <submittedName>
        <fullName evidence="2">Uncharacterized protein</fullName>
    </submittedName>
</protein>
<organism evidence="2 3">
    <name type="scientific">Bremia lactucae</name>
    <name type="common">Lettuce downy mildew</name>
    <dbReference type="NCBI Taxonomy" id="4779"/>
    <lineage>
        <taxon>Eukaryota</taxon>
        <taxon>Sar</taxon>
        <taxon>Stramenopiles</taxon>
        <taxon>Oomycota</taxon>
        <taxon>Peronosporomycetes</taxon>
        <taxon>Peronosporales</taxon>
        <taxon>Peronosporaceae</taxon>
        <taxon>Bremia</taxon>
    </lineage>
</organism>
<keyword evidence="3" id="KW-1185">Reference proteome</keyword>
<dbReference type="Proteomes" id="UP000294530">
    <property type="component" value="Unassembled WGS sequence"/>
</dbReference>
<comment type="caution">
    <text evidence="2">The sequence shown here is derived from an EMBL/GenBank/DDBJ whole genome shotgun (WGS) entry which is preliminary data.</text>
</comment>
<dbReference type="EMBL" id="SHOA02000014">
    <property type="protein sequence ID" value="TDH67532.1"/>
    <property type="molecule type" value="Genomic_DNA"/>
</dbReference>
<sequence>MASSFTISPFISLIFCFPCLTPYHSIAKCVGRKGNTFLEHHREFNGMPNAPHHVSGLTLNHLILAGRLLQVAGLADFLASYVAMLRMEGYKAPLTTKVSQAYSRNQHLAEAFVCPSVSRSLACACFYGRVV</sequence>
<dbReference type="RefSeq" id="XP_067817031.1">
    <property type="nucleotide sequence ID" value="XM_067958153.1"/>
</dbReference>
<evidence type="ECO:0000313" key="2">
    <source>
        <dbReference type="EMBL" id="TDH67532.1"/>
    </source>
</evidence>
<dbReference type="KEGG" id="blac:94343824"/>
<gene>
    <name evidence="2" type="ORF">CCR75_000045</name>
</gene>
<dbReference type="AlphaFoldDB" id="A0A976ID54"/>
<proteinExistence type="predicted"/>
<reference evidence="2 3" key="1">
    <citation type="journal article" date="2021" name="Genome Biol.">
        <title>AFLAP: assembly-free linkage analysis pipeline using k-mers from genome sequencing data.</title>
        <authorList>
            <person name="Fletcher K."/>
            <person name="Zhang L."/>
            <person name="Gil J."/>
            <person name="Han R."/>
            <person name="Cavanaugh K."/>
            <person name="Michelmore R."/>
        </authorList>
    </citation>
    <scope>NUCLEOTIDE SEQUENCE [LARGE SCALE GENOMIC DNA]</scope>
    <source>
        <strain evidence="2 3">SF5</strain>
    </source>
</reference>
<name>A0A976ID54_BRELC</name>
<dbReference type="GeneID" id="94343824"/>